<name>U9T6H2_RHIID</name>
<evidence type="ECO:0000313" key="2">
    <source>
        <dbReference type="EMBL" id="ESA03735.1"/>
    </source>
</evidence>
<dbReference type="EMBL" id="KI294847">
    <property type="protein sequence ID" value="ESA03735.1"/>
    <property type="molecule type" value="Genomic_DNA"/>
</dbReference>
<sequence>MCNNTKITSYEKPADEESGSTGKKSPEKANEESDYMNIDDSYRSLLDVMEEVPVNTRNVLKEESSDFKGFDGEYSPYFPNFICNGFNGFYLDHKIYHCFLLCVTN</sequence>
<dbReference type="AlphaFoldDB" id="U9T6H2"/>
<accession>U9T6H2</accession>
<protein>
    <submittedName>
        <fullName evidence="2">Uncharacterized protein</fullName>
    </submittedName>
</protein>
<reference evidence="2" key="1">
    <citation type="submission" date="2013-07" db="EMBL/GenBank/DDBJ databases">
        <title>The genome of an arbuscular mycorrhizal fungus provides insights into the evolution of the oldest plant symbiosis.</title>
        <authorList>
            <consortium name="DOE Joint Genome Institute"/>
            <person name="Tisserant E."/>
            <person name="Malbreil M."/>
            <person name="Kuo A."/>
            <person name="Kohler A."/>
            <person name="Symeonidi A."/>
            <person name="Balestrini R."/>
            <person name="Charron P."/>
            <person name="Duensing N."/>
            <person name="Frei-dit-Frey N."/>
            <person name="Gianinazzi-Pearson V."/>
            <person name="Gilbert B."/>
            <person name="Handa Y."/>
            <person name="Hijri M."/>
            <person name="Kaul R."/>
            <person name="Kawaguchi M."/>
            <person name="Krajinski F."/>
            <person name="Lammers P."/>
            <person name="Lapierre D."/>
            <person name="Masclaux F.G."/>
            <person name="Murat C."/>
            <person name="Morin E."/>
            <person name="Ndikumana S."/>
            <person name="Pagni M."/>
            <person name="Petitpierre D."/>
            <person name="Requena N."/>
            <person name="Rosikiewicz P."/>
            <person name="Riley R."/>
            <person name="Saito K."/>
            <person name="San Clemente H."/>
            <person name="Shapiro H."/>
            <person name="van Tuinen D."/>
            <person name="Becard G."/>
            <person name="Bonfante P."/>
            <person name="Paszkowski U."/>
            <person name="Shachar-Hill Y."/>
            <person name="Young J.P."/>
            <person name="Sanders I.R."/>
            <person name="Henrissat B."/>
            <person name="Rensing S.A."/>
            <person name="Grigoriev I.V."/>
            <person name="Corradi N."/>
            <person name="Roux C."/>
            <person name="Martin F."/>
        </authorList>
    </citation>
    <scope>NUCLEOTIDE SEQUENCE</scope>
    <source>
        <strain evidence="2">DAOM 197198</strain>
    </source>
</reference>
<gene>
    <name evidence="2" type="ORF">GLOINDRAFT_85718</name>
</gene>
<evidence type="ECO:0000256" key="1">
    <source>
        <dbReference type="SAM" id="MobiDB-lite"/>
    </source>
</evidence>
<dbReference type="HOGENOM" id="CLU_2238034_0_0_1"/>
<organism evidence="2">
    <name type="scientific">Rhizophagus irregularis (strain DAOM 181602 / DAOM 197198 / MUCL 43194)</name>
    <name type="common">Arbuscular mycorrhizal fungus</name>
    <name type="synonym">Glomus intraradices</name>
    <dbReference type="NCBI Taxonomy" id="747089"/>
    <lineage>
        <taxon>Eukaryota</taxon>
        <taxon>Fungi</taxon>
        <taxon>Fungi incertae sedis</taxon>
        <taxon>Mucoromycota</taxon>
        <taxon>Glomeromycotina</taxon>
        <taxon>Glomeromycetes</taxon>
        <taxon>Glomerales</taxon>
        <taxon>Glomeraceae</taxon>
        <taxon>Rhizophagus</taxon>
    </lineage>
</organism>
<feature type="region of interest" description="Disordered" evidence="1">
    <location>
        <begin position="1"/>
        <end position="35"/>
    </location>
</feature>
<proteinExistence type="predicted"/>